<feature type="transmembrane region" description="Helical" evidence="1">
    <location>
        <begin position="20"/>
        <end position="39"/>
    </location>
</feature>
<evidence type="ECO:0000256" key="1">
    <source>
        <dbReference type="SAM" id="Phobius"/>
    </source>
</evidence>
<evidence type="ECO:0008006" key="4">
    <source>
        <dbReference type="Google" id="ProtNLM"/>
    </source>
</evidence>
<keyword evidence="1" id="KW-0812">Transmembrane</keyword>
<dbReference type="Proteomes" id="UP000256977">
    <property type="component" value="Unassembled WGS sequence"/>
</dbReference>
<accession>A0A3D9ICU1</accession>
<feature type="transmembrane region" description="Helical" evidence="1">
    <location>
        <begin position="211"/>
        <end position="229"/>
    </location>
</feature>
<feature type="transmembrane region" description="Helical" evidence="1">
    <location>
        <begin position="185"/>
        <end position="204"/>
    </location>
</feature>
<protein>
    <recommendedName>
        <fullName evidence="4">ABC-2 family transporter</fullName>
    </recommendedName>
</protein>
<name>A0A3D9ICU1_9BACL</name>
<organism evidence="2 3">
    <name type="scientific">Cohnella phaseoli</name>
    <dbReference type="NCBI Taxonomy" id="456490"/>
    <lineage>
        <taxon>Bacteria</taxon>
        <taxon>Bacillati</taxon>
        <taxon>Bacillota</taxon>
        <taxon>Bacilli</taxon>
        <taxon>Bacillales</taxon>
        <taxon>Paenibacillaceae</taxon>
        <taxon>Cohnella</taxon>
    </lineage>
</organism>
<keyword evidence="3" id="KW-1185">Reference proteome</keyword>
<gene>
    <name evidence="2" type="ORF">DFP98_13195</name>
</gene>
<feature type="transmembrane region" description="Helical" evidence="1">
    <location>
        <begin position="249"/>
        <end position="271"/>
    </location>
</feature>
<evidence type="ECO:0000313" key="2">
    <source>
        <dbReference type="EMBL" id="RED59501.1"/>
    </source>
</evidence>
<evidence type="ECO:0000313" key="3">
    <source>
        <dbReference type="Proteomes" id="UP000256977"/>
    </source>
</evidence>
<comment type="caution">
    <text evidence="2">The sequence shown here is derived from an EMBL/GenBank/DDBJ whole genome shotgun (WGS) entry which is preliminary data.</text>
</comment>
<reference evidence="2 3" key="1">
    <citation type="submission" date="2018-07" db="EMBL/GenBank/DDBJ databases">
        <title>Genomic Encyclopedia of Type Strains, Phase III (KMG-III): the genomes of soil and plant-associated and newly described type strains.</title>
        <authorList>
            <person name="Whitman W."/>
        </authorList>
    </citation>
    <scope>NUCLEOTIDE SEQUENCE [LARGE SCALE GENOMIC DNA]</scope>
    <source>
        <strain evidence="2 3">CECT 7287</strain>
    </source>
</reference>
<dbReference type="AlphaFoldDB" id="A0A3D9ICU1"/>
<keyword evidence="1" id="KW-1133">Transmembrane helix</keyword>
<feature type="transmembrane region" description="Helical" evidence="1">
    <location>
        <begin position="118"/>
        <end position="141"/>
    </location>
</feature>
<proteinExistence type="predicted"/>
<keyword evidence="1" id="KW-0472">Membrane</keyword>
<sequence length="277" mass="31364">MRNYLKLLHIEIHRFRSILFVLMGLTALVQICAIAFSTIGEINERNAYFQQTGKPAETFFAAMSFTRMVQNTQFWFAVPVGLSIAVLVIYAFLIWYRDWFGRSTFAFRLLALPSERRNVYFAKLTAILTFIFAMLGFQLLLMPICRAVFTMIAPADQIQPSFIADAIFANQAFKILLPRSFGEFFANYGLGIIALLILFASILLERSYRWLGIALGLAYAGLCAALMFFPPLALGAEYSVGYLYTEEIYAIQIAIDLLIAIVSVWLGLYLLKKKVSV</sequence>
<feature type="transmembrane region" description="Helical" evidence="1">
    <location>
        <begin position="74"/>
        <end position="97"/>
    </location>
</feature>
<dbReference type="EMBL" id="QRDZ01000031">
    <property type="protein sequence ID" value="RED59501.1"/>
    <property type="molecule type" value="Genomic_DNA"/>
</dbReference>
<dbReference type="RefSeq" id="WP_116064325.1">
    <property type="nucleotide sequence ID" value="NZ_QRDZ01000031.1"/>
</dbReference>